<dbReference type="InterPro" id="IPR051082">
    <property type="entry name" value="Pentapeptide-BTB/POZ_domain"/>
</dbReference>
<accession>A0A9X4AVN6</accession>
<dbReference type="InterPro" id="IPR001646">
    <property type="entry name" value="5peptide_repeat"/>
</dbReference>
<evidence type="ECO:0000313" key="3">
    <source>
        <dbReference type="EMBL" id="MDC3984470.1"/>
    </source>
</evidence>
<protein>
    <submittedName>
        <fullName evidence="3">DUF2169 domain-containing protein</fullName>
    </submittedName>
</protein>
<evidence type="ECO:0000313" key="4">
    <source>
        <dbReference type="Proteomes" id="UP001151081"/>
    </source>
</evidence>
<feature type="domain" description="DUF2169" evidence="2">
    <location>
        <begin position="20"/>
        <end position="311"/>
    </location>
</feature>
<dbReference type="EMBL" id="JAGTJJ010000021">
    <property type="protein sequence ID" value="MDC3984470.1"/>
    <property type="molecule type" value="Genomic_DNA"/>
</dbReference>
<sequence length="895" mass="96430">MRVVKPQRLSVFQRVFTLRGEHHLSVGICVFFPLEAPEVPLPEDAMWQRVTPELGKGAAGAEPILDEGMPKPRGEVLVYGTAFAPGAKASPAFAARLKLGPAEKPTLDKTIYAVGKRVWKNGVPSDPEPITEMIIAWENAFGGPSYPQNPRGMGLSTVEEEGRSVHYLPHLEDPRHMITSPRDRPPPASFGALDPTLEERRAKLGTYGSEWLEKDFPGFARDIDPEAFQVAPADQRIAEYFQGGEAIALENLHPKRSRLESHVPLLRARVFVSNAETAEGVAAEEVLREVATRLETVLLFPNLERGVAIFRGVIKVAEDDAGDLAVLLAGLERADAPKPATHYREVLIKRLDEEKGLVEALRERDLLPELPPNAPLFDEELSGDMDDLLDDDELLEKRASARAERDLARAREDLRAAGIDPEEALPNRPVAAAPMPQGDDLADYIQGLDAEADMLEKDMDARSRDAEEKARRNCSAQGIDFDALREKSQREGGGPPKFRADAEIAQMRDLAAASRKAGAPIPDLEAKIADPRFVADLREMEASSLEAYRAHAHLLPPAEALSDAEKAKLRAEVEAAVGAGESLARRDLTGADLHGLRLAEADLREALLEGADLSDCDLSSADLSGAVLVRAILKGARFEDTQLVGANLGLAEASGVRFAGANLHDAVLYKTRLDGAQLAGADLTGAEFFETLVFGADFTDADAREVQFYQLDLTEARFTGAQLGEATFVQCKGAGANFDGATLVETSFLDFSGEKASFREAQARGLTVIADSALPGADFSAADLEEANLSGVNLEGANFEGARAEGADFSEAVLRGARLASLGAREARFARADLSEADLRGANLMEAVLDKAKVPGAIFEKANLFGASLLHTIGDDRTSFAGALVKQVAFTRHEG</sequence>
<reference evidence="3 4" key="1">
    <citation type="submission" date="2021-04" db="EMBL/GenBank/DDBJ databases">
        <title>Genome analysis of Polyangium sp.</title>
        <authorList>
            <person name="Li Y."/>
            <person name="Wang J."/>
        </authorList>
    </citation>
    <scope>NUCLEOTIDE SEQUENCE [LARGE SCALE GENOMIC DNA]</scope>
    <source>
        <strain evidence="3 4">SDU14</strain>
    </source>
</reference>
<dbReference type="Gene3D" id="2.160.20.80">
    <property type="entry name" value="E3 ubiquitin-protein ligase SopA"/>
    <property type="match status" value="3"/>
</dbReference>
<organism evidence="3 4">
    <name type="scientific">Polyangium jinanense</name>
    <dbReference type="NCBI Taxonomy" id="2829994"/>
    <lineage>
        <taxon>Bacteria</taxon>
        <taxon>Pseudomonadati</taxon>
        <taxon>Myxococcota</taxon>
        <taxon>Polyangia</taxon>
        <taxon>Polyangiales</taxon>
        <taxon>Polyangiaceae</taxon>
        <taxon>Polyangium</taxon>
    </lineage>
</organism>
<gene>
    <name evidence="3" type="ORF">KEG57_28445</name>
</gene>
<dbReference type="Pfam" id="PF09937">
    <property type="entry name" value="DUF2169"/>
    <property type="match status" value="1"/>
</dbReference>
<keyword evidence="4" id="KW-1185">Reference proteome</keyword>
<dbReference type="AlphaFoldDB" id="A0A9X4AVN6"/>
<dbReference type="InterPro" id="IPR018683">
    <property type="entry name" value="DUF2169"/>
</dbReference>
<evidence type="ECO:0000256" key="1">
    <source>
        <dbReference type="SAM" id="MobiDB-lite"/>
    </source>
</evidence>
<dbReference type="PANTHER" id="PTHR14136:SF17">
    <property type="entry name" value="BTB_POZ DOMAIN-CONTAINING PROTEIN KCTD9"/>
    <property type="match status" value="1"/>
</dbReference>
<dbReference type="SUPFAM" id="SSF141571">
    <property type="entry name" value="Pentapeptide repeat-like"/>
    <property type="match status" value="2"/>
</dbReference>
<dbReference type="PANTHER" id="PTHR14136">
    <property type="entry name" value="BTB_POZ DOMAIN-CONTAINING PROTEIN KCTD9"/>
    <property type="match status" value="1"/>
</dbReference>
<feature type="compositionally biased region" description="Basic and acidic residues" evidence="1">
    <location>
        <begin position="460"/>
        <end position="471"/>
    </location>
</feature>
<name>A0A9X4AVN6_9BACT</name>
<comment type="caution">
    <text evidence="3">The sequence shown here is derived from an EMBL/GenBank/DDBJ whole genome shotgun (WGS) entry which is preliminary data.</text>
</comment>
<feature type="region of interest" description="Disordered" evidence="1">
    <location>
        <begin position="418"/>
        <end position="441"/>
    </location>
</feature>
<dbReference type="Proteomes" id="UP001151081">
    <property type="component" value="Unassembled WGS sequence"/>
</dbReference>
<dbReference type="RefSeq" id="WP_272426798.1">
    <property type="nucleotide sequence ID" value="NZ_JAGTJJ010000021.1"/>
</dbReference>
<evidence type="ECO:0000259" key="2">
    <source>
        <dbReference type="Pfam" id="PF09937"/>
    </source>
</evidence>
<feature type="region of interest" description="Disordered" evidence="1">
    <location>
        <begin position="460"/>
        <end position="498"/>
    </location>
</feature>
<dbReference type="Pfam" id="PF00805">
    <property type="entry name" value="Pentapeptide"/>
    <property type="match status" value="5"/>
</dbReference>
<proteinExistence type="predicted"/>